<dbReference type="Pfam" id="PF17874">
    <property type="entry name" value="TPR_MalT"/>
    <property type="match status" value="1"/>
</dbReference>
<sequence>MNDIVAHESFSKAVRTSTTAAMPCVSFETGALRAPFPAHLPQGIYPREAPQIARTGAVRVDIGLAKIRRDVARAWQILMRFDCSEVLVIANQLEHHASRLPVAAGEALRCEIAALRAAAFVLQDDESAALAAALSARGPGANAATAHVALTVCRSVYWRCGDLERFHAVERSRLDSQPGRMQAISALFDLALDAAVALDQMRFNAARLLATDALEVGRRHIGKHVPADAFPACLIGQVLYEQGQVDEAEVLVVARMASIRQCCTLESALRAHRLLAQIAVGRGQASRARVILKEAETLAEQRGWPRLRAASLAQQIEIEAGSGRVEQAAQCLQRLAELAGEERASNHVSLEIARFHTIAGARVALARSPCTVDIASLRQVHRDMVWRGSLYAAVPVALLLVEALLVTEQRGEAVEVLVGLLRLAPSVGLHQTLVNCSARVAELIDAIVQQRIVPVSDTRELLPYAGMLLVHRQRDANLADEPLMAEATPRPHTGTHTGTGLSERERRIVELMGSGLSNKQIAGELCIAPETVKSHAKHLYAKLSVRNRTEAVTLVTRLGLIPIPRSLSA</sequence>
<evidence type="ECO:0000256" key="3">
    <source>
        <dbReference type="ARBA" id="ARBA00023163"/>
    </source>
</evidence>
<feature type="domain" description="HTH luxR-type" evidence="4">
    <location>
        <begin position="493"/>
        <end position="559"/>
    </location>
</feature>
<dbReference type="AlphaFoldDB" id="A0A1I3E288"/>
<dbReference type="PRINTS" id="PR00038">
    <property type="entry name" value="HTHLUXR"/>
</dbReference>
<dbReference type="InterPro" id="IPR036388">
    <property type="entry name" value="WH-like_DNA-bd_sf"/>
</dbReference>
<dbReference type="InterPro" id="IPR011990">
    <property type="entry name" value="TPR-like_helical_dom_sf"/>
</dbReference>
<dbReference type="CDD" id="cd06170">
    <property type="entry name" value="LuxR_C_like"/>
    <property type="match status" value="1"/>
</dbReference>
<organism evidence="5 6">
    <name type="scientific">Paraburkholderia megapolitana</name>
    <dbReference type="NCBI Taxonomy" id="420953"/>
    <lineage>
        <taxon>Bacteria</taxon>
        <taxon>Pseudomonadati</taxon>
        <taxon>Pseudomonadota</taxon>
        <taxon>Betaproteobacteria</taxon>
        <taxon>Burkholderiales</taxon>
        <taxon>Burkholderiaceae</taxon>
        <taxon>Paraburkholderia</taxon>
    </lineage>
</organism>
<dbReference type="PANTHER" id="PTHR44688">
    <property type="entry name" value="DNA-BINDING TRANSCRIPTIONAL ACTIVATOR DEVR_DOSR"/>
    <property type="match status" value="1"/>
</dbReference>
<keyword evidence="3" id="KW-0804">Transcription</keyword>
<reference evidence="5 6" key="1">
    <citation type="submission" date="2016-10" db="EMBL/GenBank/DDBJ databases">
        <authorList>
            <person name="de Groot N.N."/>
        </authorList>
    </citation>
    <scope>NUCLEOTIDE SEQUENCE [LARGE SCALE GENOMIC DNA]</scope>
    <source>
        <strain evidence="5 6">LMG 23650</strain>
    </source>
</reference>
<dbReference type="SUPFAM" id="SSF48452">
    <property type="entry name" value="TPR-like"/>
    <property type="match status" value="1"/>
</dbReference>
<evidence type="ECO:0000313" key="5">
    <source>
        <dbReference type="EMBL" id="SFH93077.1"/>
    </source>
</evidence>
<dbReference type="InterPro" id="IPR016032">
    <property type="entry name" value="Sig_transdc_resp-reg_C-effctor"/>
</dbReference>
<dbReference type="Gene3D" id="1.10.10.10">
    <property type="entry name" value="Winged helix-like DNA-binding domain superfamily/Winged helix DNA-binding domain"/>
    <property type="match status" value="1"/>
</dbReference>
<dbReference type="InterPro" id="IPR000792">
    <property type="entry name" value="Tscrpt_reg_LuxR_C"/>
</dbReference>
<dbReference type="PROSITE" id="PS00622">
    <property type="entry name" value="HTH_LUXR_1"/>
    <property type="match status" value="1"/>
</dbReference>
<evidence type="ECO:0000256" key="1">
    <source>
        <dbReference type="ARBA" id="ARBA00023015"/>
    </source>
</evidence>
<dbReference type="RefSeq" id="WP_091007265.1">
    <property type="nucleotide sequence ID" value="NZ_CP041743.1"/>
</dbReference>
<dbReference type="GO" id="GO:0006355">
    <property type="term" value="P:regulation of DNA-templated transcription"/>
    <property type="evidence" value="ECO:0007669"/>
    <property type="project" value="InterPro"/>
</dbReference>
<dbReference type="InterPro" id="IPR041617">
    <property type="entry name" value="TPR_MalT"/>
</dbReference>
<evidence type="ECO:0000259" key="4">
    <source>
        <dbReference type="PROSITE" id="PS50043"/>
    </source>
</evidence>
<dbReference type="PROSITE" id="PS50043">
    <property type="entry name" value="HTH_LUXR_2"/>
    <property type="match status" value="1"/>
</dbReference>
<protein>
    <submittedName>
        <fullName evidence="5">LuxR family transcriptional regulator, maltose regulon positive regulatory protein</fullName>
    </submittedName>
</protein>
<dbReference type="GO" id="GO:0003677">
    <property type="term" value="F:DNA binding"/>
    <property type="evidence" value="ECO:0007669"/>
    <property type="project" value="UniProtKB-KW"/>
</dbReference>
<evidence type="ECO:0000313" key="6">
    <source>
        <dbReference type="Proteomes" id="UP000199548"/>
    </source>
</evidence>
<dbReference type="PANTHER" id="PTHR44688:SF16">
    <property type="entry name" value="DNA-BINDING TRANSCRIPTIONAL ACTIVATOR DEVR_DOSR"/>
    <property type="match status" value="1"/>
</dbReference>
<dbReference type="Gene3D" id="1.25.40.10">
    <property type="entry name" value="Tetratricopeptide repeat domain"/>
    <property type="match status" value="1"/>
</dbReference>
<proteinExistence type="predicted"/>
<dbReference type="STRING" id="420953.SAMN05192543_101647"/>
<dbReference type="Pfam" id="PF00196">
    <property type="entry name" value="GerE"/>
    <property type="match status" value="1"/>
</dbReference>
<dbReference type="EMBL" id="FOQU01000001">
    <property type="protein sequence ID" value="SFH93077.1"/>
    <property type="molecule type" value="Genomic_DNA"/>
</dbReference>
<keyword evidence="6" id="KW-1185">Reference proteome</keyword>
<accession>A0A1I3E288</accession>
<dbReference type="Proteomes" id="UP000199548">
    <property type="component" value="Unassembled WGS sequence"/>
</dbReference>
<dbReference type="OrthoDB" id="8664806at2"/>
<keyword evidence="2" id="KW-0238">DNA-binding</keyword>
<evidence type="ECO:0000256" key="2">
    <source>
        <dbReference type="ARBA" id="ARBA00023125"/>
    </source>
</evidence>
<dbReference type="SMART" id="SM00421">
    <property type="entry name" value="HTH_LUXR"/>
    <property type="match status" value="1"/>
</dbReference>
<name>A0A1I3E288_9BURK</name>
<gene>
    <name evidence="5" type="ORF">SAMN05192543_101647</name>
</gene>
<dbReference type="SUPFAM" id="SSF46894">
    <property type="entry name" value="C-terminal effector domain of the bipartite response regulators"/>
    <property type="match status" value="1"/>
</dbReference>
<keyword evidence="1" id="KW-0805">Transcription regulation</keyword>